<accession>E3M8F9</accession>
<dbReference type="Proteomes" id="UP000008281">
    <property type="component" value="Unassembled WGS sequence"/>
</dbReference>
<dbReference type="Pfam" id="PF10321">
    <property type="entry name" value="7TM_GPCR_Srt"/>
    <property type="match status" value="1"/>
</dbReference>
<keyword evidence="1" id="KW-1133">Transmembrane helix</keyword>
<dbReference type="PANTHER" id="PTHR23021:SF11">
    <property type="entry name" value="SERPENTINE RECEPTOR, CLASS T"/>
    <property type="match status" value="1"/>
</dbReference>
<evidence type="ECO:0000256" key="1">
    <source>
        <dbReference type="SAM" id="Phobius"/>
    </source>
</evidence>
<sequence length="151" mass="17429">MYGFIFKNFICMFFNGVHYFIVCAYLLYHSCSTSIRTVSKIYRQVTVQCMIVCTCHFIGCFLYIYMQYRQLPNVFHVIAQLAWIGNHGLPPQVYLIFNTSIRSKISFCHLQVNRMVASSHNDQKSGGIVKTPKRILLLFVVVAGRMLVALI</sequence>
<keyword evidence="3" id="KW-1185">Reference proteome</keyword>
<keyword evidence="1" id="KW-0812">Transmembrane</keyword>
<keyword evidence="1" id="KW-0472">Membrane</keyword>
<feature type="transmembrane region" description="Helical" evidence="1">
    <location>
        <begin position="49"/>
        <end position="68"/>
    </location>
</feature>
<gene>
    <name evidence="2" type="ORF">CRE_13370</name>
</gene>
<dbReference type="InterPro" id="IPR019425">
    <property type="entry name" value="7TM_GPCR_serpentine_rcpt_Srt"/>
</dbReference>
<dbReference type="InParanoid" id="E3M8F9"/>
<reference evidence="2" key="1">
    <citation type="submission" date="2007-07" db="EMBL/GenBank/DDBJ databases">
        <title>PCAP assembly of the Caenorhabditis remanei genome.</title>
        <authorList>
            <consortium name="The Caenorhabditis remanei Sequencing Consortium"/>
            <person name="Wilson R.K."/>
        </authorList>
    </citation>
    <scope>NUCLEOTIDE SEQUENCE [LARGE SCALE GENOMIC DNA]</scope>
    <source>
        <strain evidence="2">PB4641</strain>
    </source>
</reference>
<name>E3M8F9_CAERE</name>
<dbReference type="HOGENOM" id="CLU_1733185_0_0_1"/>
<dbReference type="OrthoDB" id="5853802at2759"/>
<dbReference type="AlphaFoldDB" id="E3M8F9"/>
<protein>
    <submittedName>
        <fullName evidence="2">Uncharacterized protein</fullName>
    </submittedName>
</protein>
<evidence type="ECO:0000313" key="3">
    <source>
        <dbReference type="Proteomes" id="UP000008281"/>
    </source>
</evidence>
<proteinExistence type="predicted"/>
<evidence type="ECO:0000313" key="2">
    <source>
        <dbReference type="EMBL" id="EFO94470.1"/>
    </source>
</evidence>
<dbReference type="PANTHER" id="PTHR23021">
    <property type="entry name" value="SERPENTINE RECEPTOR, CLASS T"/>
    <property type="match status" value="1"/>
</dbReference>
<dbReference type="SUPFAM" id="SSF81321">
    <property type="entry name" value="Family A G protein-coupled receptor-like"/>
    <property type="match status" value="1"/>
</dbReference>
<dbReference type="EMBL" id="DS268428">
    <property type="protein sequence ID" value="EFO94470.1"/>
    <property type="molecule type" value="Genomic_DNA"/>
</dbReference>
<dbReference type="OMA" id="FIVCAYL"/>
<dbReference type="STRING" id="31234.E3M8F9"/>
<organism evidence="3">
    <name type="scientific">Caenorhabditis remanei</name>
    <name type="common">Caenorhabditis vulgaris</name>
    <dbReference type="NCBI Taxonomy" id="31234"/>
    <lineage>
        <taxon>Eukaryota</taxon>
        <taxon>Metazoa</taxon>
        <taxon>Ecdysozoa</taxon>
        <taxon>Nematoda</taxon>
        <taxon>Chromadorea</taxon>
        <taxon>Rhabditida</taxon>
        <taxon>Rhabditina</taxon>
        <taxon>Rhabditomorpha</taxon>
        <taxon>Rhabditoidea</taxon>
        <taxon>Rhabditidae</taxon>
        <taxon>Peloderinae</taxon>
        <taxon>Caenorhabditis</taxon>
    </lineage>
</organism>
<feature type="transmembrane region" description="Helical" evidence="1">
    <location>
        <begin position="6"/>
        <end position="28"/>
    </location>
</feature>